<accession>A0A9D3M8W4</accession>
<dbReference type="Proteomes" id="UP001044222">
    <property type="component" value="Chromosome 9"/>
</dbReference>
<dbReference type="AlphaFoldDB" id="A0A9D3M8W4"/>
<reference evidence="1" key="1">
    <citation type="submission" date="2021-01" db="EMBL/GenBank/DDBJ databases">
        <title>A chromosome-scale assembly of European eel, Anguilla anguilla.</title>
        <authorList>
            <person name="Henkel C."/>
            <person name="Jong-Raadsen S.A."/>
            <person name="Dufour S."/>
            <person name="Weltzien F.-A."/>
            <person name="Palstra A.P."/>
            <person name="Pelster B."/>
            <person name="Spaink H.P."/>
            <person name="Van Den Thillart G.E."/>
            <person name="Jansen H."/>
            <person name="Zahm M."/>
            <person name="Klopp C."/>
            <person name="Cedric C."/>
            <person name="Louis A."/>
            <person name="Berthelot C."/>
            <person name="Parey E."/>
            <person name="Roest Crollius H."/>
            <person name="Montfort J."/>
            <person name="Robinson-Rechavi M."/>
            <person name="Bucao C."/>
            <person name="Bouchez O."/>
            <person name="Gislard M."/>
            <person name="Lluch J."/>
            <person name="Milhes M."/>
            <person name="Lampietro C."/>
            <person name="Lopez Roques C."/>
            <person name="Donnadieu C."/>
            <person name="Braasch I."/>
            <person name="Desvignes T."/>
            <person name="Postlethwait J."/>
            <person name="Bobe J."/>
            <person name="Guiguen Y."/>
            <person name="Dirks R."/>
        </authorList>
    </citation>
    <scope>NUCLEOTIDE SEQUENCE</scope>
    <source>
        <strain evidence="1">Tag_6206</strain>
        <tissue evidence="1">Liver</tissue>
    </source>
</reference>
<protein>
    <submittedName>
        <fullName evidence="1">Uncharacterized protein</fullName>
    </submittedName>
</protein>
<sequence>MLYCGSADRSSGFVLLRFCLFRLRQTLSVLLDSPGLPTPAVAVATALCVCGLFHRRVRSPATCSNRVSNNDIIKEENLHYASLHLPNKPKKSRQRETPPLSGDITYASVALQPPTNQNC</sequence>
<dbReference type="EMBL" id="JAFIRN010000009">
    <property type="protein sequence ID" value="KAG5843003.1"/>
    <property type="molecule type" value="Genomic_DNA"/>
</dbReference>
<name>A0A9D3M8W4_ANGAN</name>
<proteinExistence type="predicted"/>
<gene>
    <name evidence="1" type="ORF">ANANG_G00183860</name>
</gene>
<organism evidence="1 2">
    <name type="scientific">Anguilla anguilla</name>
    <name type="common">European freshwater eel</name>
    <name type="synonym">Muraena anguilla</name>
    <dbReference type="NCBI Taxonomy" id="7936"/>
    <lineage>
        <taxon>Eukaryota</taxon>
        <taxon>Metazoa</taxon>
        <taxon>Chordata</taxon>
        <taxon>Craniata</taxon>
        <taxon>Vertebrata</taxon>
        <taxon>Euteleostomi</taxon>
        <taxon>Actinopterygii</taxon>
        <taxon>Neopterygii</taxon>
        <taxon>Teleostei</taxon>
        <taxon>Anguilliformes</taxon>
        <taxon>Anguillidae</taxon>
        <taxon>Anguilla</taxon>
    </lineage>
</organism>
<evidence type="ECO:0000313" key="2">
    <source>
        <dbReference type="Proteomes" id="UP001044222"/>
    </source>
</evidence>
<comment type="caution">
    <text evidence="1">The sequence shown here is derived from an EMBL/GenBank/DDBJ whole genome shotgun (WGS) entry which is preliminary data.</text>
</comment>
<keyword evidence="2" id="KW-1185">Reference proteome</keyword>
<evidence type="ECO:0000313" key="1">
    <source>
        <dbReference type="EMBL" id="KAG5843003.1"/>
    </source>
</evidence>